<dbReference type="AlphaFoldDB" id="A0A2W4J951"/>
<evidence type="ECO:0000259" key="2">
    <source>
        <dbReference type="Pfam" id="PF06259"/>
    </source>
</evidence>
<organism evidence="4">
    <name type="scientific">Thermocrispum agreste</name>
    <dbReference type="NCBI Taxonomy" id="37925"/>
    <lineage>
        <taxon>Bacteria</taxon>
        <taxon>Bacillati</taxon>
        <taxon>Actinomycetota</taxon>
        <taxon>Actinomycetes</taxon>
        <taxon>Pseudonocardiales</taxon>
        <taxon>Pseudonocardiaceae</taxon>
        <taxon>Thermocrispum</taxon>
    </lineage>
</organism>
<protein>
    <submittedName>
        <fullName evidence="3">Alpha/beta hydrolase</fullName>
    </submittedName>
</protein>
<evidence type="ECO:0000313" key="5">
    <source>
        <dbReference type="Proteomes" id="UP000249324"/>
    </source>
</evidence>
<dbReference type="STRING" id="1111738.GCA_000427905_00908"/>
<reference evidence="3" key="4">
    <citation type="submission" date="2023-08" db="EMBL/GenBank/DDBJ databases">
        <authorList>
            <person name="Guima S.E.S."/>
            <person name="Martins L.F."/>
            <person name="Silva A.M."/>
            <person name="Setubal J.C."/>
        </authorList>
    </citation>
    <scope>NUCLEOTIDE SEQUENCE</scope>
    <source>
        <strain evidence="3">ZC4RG45</strain>
    </source>
</reference>
<dbReference type="GO" id="GO:0016787">
    <property type="term" value="F:hydrolase activity"/>
    <property type="evidence" value="ECO:0007669"/>
    <property type="project" value="UniProtKB-KW"/>
</dbReference>
<reference evidence="4" key="1">
    <citation type="submission" date="2018-05" db="EMBL/GenBank/DDBJ databases">
        <authorList>
            <person name="Lanie J.A."/>
            <person name="Ng W.-L."/>
            <person name="Kazmierczak K.M."/>
            <person name="Andrzejewski T.M."/>
            <person name="Davidsen T.M."/>
            <person name="Wayne K.J."/>
            <person name="Tettelin H."/>
            <person name="Glass J.I."/>
            <person name="Rusch D."/>
            <person name="Podicherti R."/>
            <person name="Tsui H.-C.T."/>
            <person name="Winkler M.E."/>
        </authorList>
    </citation>
    <scope>NUCLEOTIDE SEQUENCE</scope>
    <source>
        <strain evidence="4">ZC4RG45</strain>
    </source>
</reference>
<evidence type="ECO:0000256" key="1">
    <source>
        <dbReference type="SAM" id="MobiDB-lite"/>
    </source>
</evidence>
<feature type="domain" description="DUF1023" evidence="2">
    <location>
        <begin position="301"/>
        <end position="468"/>
    </location>
</feature>
<proteinExistence type="predicted"/>
<dbReference type="EMBL" id="QGUI01000451">
    <property type="protein sequence ID" value="PZM95712.1"/>
    <property type="molecule type" value="Genomic_DNA"/>
</dbReference>
<dbReference type="EMBL" id="QGUI02000002">
    <property type="protein sequence ID" value="MFO7190704.1"/>
    <property type="molecule type" value="Genomic_DNA"/>
</dbReference>
<name>A0A2W4J951_9PSEU</name>
<sequence length="546" mass="59766">MGDWETIAGWNPAALRAVGDDLAAELRRLKGTEAELRAAATPQEWEGEAAEAARRSLAEIERGVLHRVEEFAMLQAAVDDAAERLQRLHDAMHAAAEFARAHGYEIADGVVRPRPDGEPSQDPDVRAHLEAKVEQIVRTGLDIDADLTMVMQSVLDGKGHSDSETMTKAAAAGAESGQSTVPDPPENGTPAQNKAWWDTLSDSERAWLIAHRPEVIGNLKGIPYQARHEANVNRLAIERERLLELRENLRDWKFVLERAREVGIGQTISDLRHIDDKLKALDVLERQAEHNSIISLDTSGERVRAAVAIGDVDNADYVAVHTPGMNSAVEDNMNRYVDELREVTQYAQDMLVGTDKTVATVVWMDYLPPKTSVDEIVEGIFDDRAEDGAKRLAAELEGLQASRMDHPPDRVTAIGHSYGSLTTALALRETDAVDAFVSQGSPGWNGDDGLKVPPGELYNMRTDGDLIAGTGWYGGNPEHYDGVRQLDTDDAVTVDGDPLAGSEGHSGYTEADRVKATSEYNTAAVITGRHDLLIEKQPPREHVDTR</sequence>
<feature type="region of interest" description="Disordered" evidence="1">
    <location>
        <begin position="158"/>
        <end position="194"/>
    </location>
</feature>
<dbReference type="Pfam" id="PF06259">
    <property type="entry name" value="Abhydrolase_8"/>
    <property type="match status" value="1"/>
</dbReference>
<dbReference type="Proteomes" id="UP000249324">
    <property type="component" value="Unassembled WGS sequence"/>
</dbReference>
<dbReference type="Gene3D" id="3.40.50.1820">
    <property type="entry name" value="alpha/beta hydrolase"/>
    <property type="match status" value="1"/>
</dbReference>
<evidence type="ECO:0000313" key="4">
    <source>
        <dbReference type="EMBL" id="PZM95712.1"/>
    </source>
</evidence>
<accession>A0A2W4J951</accession>
<dbReference type="InterPro" id="IPR010427">
    <property type="entry name" value="DUF1023"/>
</dbReference>
<comment type="caution">
    <text evidence="4">The sequence shown here is derived from an EMBL/GenBank/DDBJ whole genome shotgun (WGS) entry which is preliminary data.</text>
</comment>
<dbReference type="SUPFAM" id="SSF53474">
    <property type="entry name" value="alpha/beta-Hydrolases"/>
    <property type="match status" value="1"/>
</dbReference>
<reference evidence="3" key="2">
    <citation type="submission" date="2018-05" db="EMBL/GenBank/DDBJ databases">
        <authorList>
            <person name="Moura L."/>
            <person name="Setubal J.C."/>
        </authorList>
    </citation>
    <scope>NUCLEOTIDE SEQUENCE</scope>
    <source>
        <strain evidence="3">ZC4RG45</strain>
    </source>
</reference>
<keyword evidence="3" id="KW-0378">Hydrolase</keyword>
<evidence type="ECO:0000313" key="3">
    <source>
        <dbReference type="EMBL" id="MFO7190704.1"/>
    </source>
</evidence>
<dbReference type="InterPro" id="IPR029058">
    <property type="entry name" value="AB_hydrolase_fold"/>
</dbReference>
<gene>
    <name evidence="3" type="ORF">DIU77_000455</name>
    <name evidence="4" type="ORF">DIU77_11955</name>
</gene>
<reference evidence="3 5" key="3">
    <citation type="journal article" date="2021" name="BMC Genomics">
        <title>Genome-resolved metagenome and metatranscriptome analyses of thermophilic composting reveal key bacterial players and their metabolic interactions.</title>
        <authorList>
            <person name="Braga L.P.P."/>
            <person name="Pereira R.V."/>
            <person name="Martins L.F."/>
            <person name="Moura L.M.S."/>
            <person name="Sanchez F.B."/>
            <person name="Patane J.S.L."/>
            <person name="da Silva A.M."/>
            <person name="Setubal J.C."/>
        </authorList>
    </citation>
    <scope>NUCLEOTIDE SEQUENCE [LARGE SCALE GENOMIC DNA]</scope>
    <source>
        <strain evidence="3">ZC4RG45</strain>
    </source>
</reference>